<name>A0A7X9Y163_9ACTN</name>
<dbReference type="RefSeq" id="WP_170104226.1">
    <property type="nucleotide sequence ID" value="NZ_JABAGR010000006.1"/>
</dbReference>
<dbReference type="AlphaFoldDB" id="A0A7X9Y163"/>
<dbReference type="Pfam" id="PF00359">
    <property type="entry name" value="PTS_EIIA_2"/>
    <property type="match status" value="1"/>
</dbReference>
<gene>
    <name evidence="2" type="ORF">HF885_06975</name>
</gene>
<keyword evidence="2" id="KW-0813">Transport</keyword>
<keyword evidence="2" id="KW-0762">Sugar transport</keyword>
<dbReference type="SUPFAM" id="SSF55804">
    <property type="entry name" value="Phoshotransferase/anion transport protein"/>
    <property type="match status" value="1"/>
</dbReference>
<protein>
    <submittedName>
        <fullName evidence="2">PTS sugar transporter subunit IIA</fullName>
    </submittedName>
</protein>
<dbReference type="EMBL" id="JABAGR010000006">
    <property type="protein sequence ID" value="NMF26170.1"/>
    <property type="molecule type" value="Genomic_DNA"/>
</dbReference>
<dbReference type="Gene3D" id="3.40.930.10">
    <property type="entry name" value="Mannitol-specific EII, Chain A"/>
    <property type="match status" value="1"/>
</dbReference>
<sequence>MLGKETIKRDLTVVDLEAGSCDEVFEKMNHVFLEKGFVNEKYLPTICEREHKYPTALPVEPDPIAIPHTEADAIITPFIAPVRLKSTIPWGDMSDPNHKLDVKLVFLLGFNEPGAHIELLQILMHNFSRPEWVKSLYQAETEDEYYDAVMAMEWTHD</sequence>
<organism evidence="2 3">
    <name type="scientific">Parafannyhessea umbonata</name>
    <dbReference type="NCBI Taxonomy" id="604330"/>
    <lineage>
        <taxon>Bacteria</taxon>
        <taxon>Bacillati</taxon>
        <taxon>Actinomycetota</taxon>
        <taxon>Coriobacteriia</taxon>
        <taxon>Coriobacteriales</taxon>
        <taxon>Atopobiaceae</taxon>
        <taxon>Parafannyhessea</taxon>
    </lineage>
</organism>
<reference evidence="2 3" key="1">
    <citation type="submission" date="2020-04" db="EMBL/GenBank/DDBJ databases">
        <authorList>
            <person name="Hitch T.C.A."/>
            <person name="Wylensek D."/>
            <person name="Clavel T."/>
        </authorList>
    </citation>
    <scope>NUCLEOTIDE SEQUENCE [LARGE SCALE GENOMIC DNA]</scope>
    <source>
        <strain evidence="2 3">105184</strain>
    </source>
</reference>
<dbReference type="PANTHER" id="PTHR47738">
    <property type="entry name" value="PTS SYSTEM FRUCTOSE-LIKE EIIA COMPONENT-RELATED"/>
    <property type="match status" value="1"/>
</dbReference>
<dbReference type="InterPro" id="IPR016152">
    <property type="entry name" value="PTrfase/Anion_transptr"/>
</dbReference>
<accession>A0A7X9Y163</accession>
<evidence type="ECO:0000259" key="1">
    <source>
        <dbReference type="PROSITE" id="PS51094"/>
    </source>
</evidence>
<proteinExistence type="predicted"/>
<comment type="caution">
    <text evidence="2">The sequence shown here is derived from an EMBL/GenBank/DDBJ whole genome shotgun (WGS) entry which is preliminary data.</text>
</comment>
<dbReference type="InterPro" id="IPR051541">
    <property type="entry name" value="PTS_SugarTrans_NitroReg"/>
</dbReference>
<feature type="domain" description="PTS EIIA type-2" evidence="1">
    <location>
        <begin position="5"/>
        <end position="152"/>
    </location>
</feature>
<evidence type="ECO:0000313" key="2">
    <source>
        <dbReference type="EMBL" id="NMF26170.1"/>
    </source>
</evidence>
<evidence type="ECO:0000313" key="3">
    <source>
        <dbReference type="Proteomes" id="UP000565613"/>
    </source>
</evidence>
<dbReference type="PANTHER" id="PTHR47738:SF3">
    <property type="entry name" value="PHOSPHOTRANSFERASE SYSTEM MANNITOL_FRUCTOSE-SPECIFIC IIA DOMAIN CONTAINING PROTEIN"/>
    <property type="match status" value="1"/>
</dbReference>
<dbReference type="Proteomes" id="UP000565613">
    <property type="component" value="Unassembled WGS sequence"/>
</dbReference>
<dbReference type="PROSITE" id="PS51094">
    <property type="entry name" value="PTS_EIIA_TYPE_2"/>
    <property type="match status" value="1"/>
</dbReference>
<dbReference type="CDD" id="cd00211">
    <property type="entry name" value="PTS_IIA_fru"/>
    <property type="match status" value="1"/>
</dbReference>
<dbReference type="InterPro" id="IPR002178">
    <property type="entry name" value="PTS_EIIA_type-2_dom"/>
</dbReference>